<gene>
    <name evidence="2" type="ORF">AKJ47_03300</name>
</gene>
<evidence type="ECO:0000313" key="2">
    <source>
        <dbReference type="EMBL" id="KXB02638.1"/>
    </source>
</evidence>
<comment type="caution">
    <text evidence="2">The sequence shown here is derived from an EMBL/GenBank/DDBJ whole genome shotgun (WGS) entry which is preliminary data.</text>
</comment>
<evidence type="ECO:0000256" key="1">
    <source>
        <dbReference type="SAM" id="Phobius"/>
    </source>
</evidence>
<dbReference type="EMBL" id="LHYA01000067">
    <property type="protein sequence ID" value="KXB02638.1"/>
    <property type="molecule type" value="Genomic_DNA"/>
</dbReference>
<keyword evidence="1" id="KW-0812">Transmembrane</keyword>
<dbReference type="Proteomes" id="UP000070405">
    <property type="component" value="Unassembled WGS sequence"/>
</dbReference>
<dbReference type="AlphaFoldDB" id="A0A133V862"/>
<keyword evidence="3" id="KW-1185">Reference proteome</keyword>
<keyword evidence="1" id="KW-0472">Membrane</keyword>
<keyword evidence="1" id="KW-1133">Transmembrane helix</keyword>
<protein>
    <submittedName>
        <fullName evidence="2">Uncharacterized protein</fullName>
    </submittedName>
</protein>
<name>A0A133V862_9EURY</name>
<feature type="transmembrane region" description="Helical" evidence="1">
    <location>
        <begin position="69"/>
        <end position="91"/>
    </location>
</feature>
<sequence length="101" mass="11328">MILAYPSNNSLPASLEPFAFLRDEDLPVRISYTELRPPRALGFAFIFGFAEALAFQIMVLSGIKEIVPYQFILMIPYITTLVAVAIVGRAMSPQSHRQVIR</sequence>
<reference evidence="2 3" key="1">
    <citation type="journal article" date="2016" name="Sci. Rep.">
        <title>Metabolic traits of an uncultured archaeal lineage -MSBL1- from brine pools of the Red Sea.</title>
        <authorList>
            <person name="Mwirichia R."/>
            <person name="Alam I."/>
            <person name="Rashid M."/>
            <person name="Vinu M."/>
            <person name="Ba-Alawi W."/>
            <person name="Anthony Kamau A."/>
            <person name="Kamanda Ngugi D."/>
            <person name="Goker M."/>
            <person name="Klenk H.P."/>
            <person name="Bajic V."/>
            <person name="Stingl U."/>
        </authorList>
    </citation>
    <scope>NUCLEOTIDE SEQUENCE [LARGE SCALE GENOMIC DNA]</scope>
    <source>
        <strain evidence="2">SCGC-AAA261G05</strain>
    </source>
</reference>
<feature type="transmembrane region" description="Helical" evidence="1">
    <location>
        <begin position="40"/>
        <end position="63"/>
    </location>
</feature>
<proteinExistence type="predicted"/>
<evidence type="ECO:0000313" key="3">
    <source>
        <dbReference type="Proteomes" id="UP000070405"/>
    </source>
</evidence>
<accession>A0A133V862</accession>
<organism evidence="2 3">
    <name type="scientific">candidate division MSBL1 archaeon SCGC-AAA261G05</name>
    <dbReference type="NCBI Taxonomy" id="1698276"/>
    <lineage>
        <taxon>Archaea</taxon>
        <taxon>Methanobacteriati</taxon>
        <taxon>Methanobacteriota</taxon>
        <taxon>candidate division MSBL1</taxon>
    </lineage>
</organism>